<dbReference type="Pfam" id="PF13508">
    <property type="entry name" value="Acetyltransf_7"/>
    <property type="match status" value="1"/>
</dbReference>
<dbReference type="OrthoDB" id="9797178at2"/>
<evidence type="ECO:0000313" key="2">
    <source>
        <dbReference type="EMBL" id="RJY09417.1"/>
    </source>
</evidence>
<keyword evidence="2" id="KW-0808">Transferase</keyword>
<dbReference type="PROSITE" id="PS51186">
    <property type="entry name" value="GNAT"/>
    <property type="match status" value="1"/>
</dbReference>
<name>A0A419RUE8_9SPHN</name>
<dbReference type="RefSeq" id="WP_120048426.1">
    <property type="nucleotide sequence ID" value="NZ_RAHX01000001.1"/>
</dbReference>
<proteinExistence type="predicted"/>
<dbReference type="AlphaFoldDB" id="A0A419RUE8"/>
<organism evidence="2 3">
    <name type="scientific">Aurantiacibacter aquimixticola</name>
    <dbReference type="NCBI Taxonomy" id="1958945"/>
    <lineage>
        <taxon>Bacteria</taxon>
        <taxon>Pseudomonadati</taxon>
        <taxon>Pseudomonadota</taxon>
        <taxon>Alphaproteobacteria</taxon>
        <taxon>Sphingomonadales</taxon>
        <taxon>Erythrobacteraceae</taxon>
        <taxon>Aurantiacibacter</taxon>
    </lineage>
</organism>
<reference evidence="2 3" key="1">
    <citation type="journal article" date="2017" name="Int. J. Syst. Evol. Microbiol.">
        <title>Erythrobacter aquimixticola sp. nov., isolated from the junction between the ocean and a freshwater spring.</title>
        <authorList>
            <person name="Park S."/>
            <person name="Jung Y.T."/>
            <person name="Choi S.J."/>
            <person name="Yoon J.H."/>
        </authorList>
    </citation>
    <scope>NUCLEOTIDE SEQUENCE [LARGE SCALE GENOMIC DNA]</scope>
    <source>
        <strain evidence="2 3">JSSK-14</strain>
    </source>
</reference>
<dbReference type="Proteomes" id="UP000285232">
    <property type="component" value="Unassembled WGS sequence"/>
</dbReference>
<gene>
    <name evidence="2" type="ORF">D6201_08665</name>
</gene>
<dbReference type="InterPro" id="IPR016181">
    <property type="entry name" value="Acyl_CoA_acyltransferase"/>
</dbReference>
<accession>A0A419RUE8</accession>
<dbReference type="Gene3D" id="3.40.630.30">
    <property type="match status" value="1"/>
</dbReference>
<dbReference type="InterPro" id="IPR000182">
    <property type="entry name" value="GNAT_dom"/>
</dbReference>
<dbReference type="SUPFAM" id="SSF55729">
    <property type="entry name" value="Acyl-CoA N-acyltransferases (Nat)"/>
    <property type="match status" value="1"/>
</dbReference>
<comment type="caution">
    <text evidence="2">The sequence shown here is derived from an EMBL/GenBank/DDBJ whole genome shotgun (WGS) entry which is preliminary data.</text>
</comment>
<evidence type="ECO:0000313" key="3">
    <source>
        <dbReference type="Proteomes" id="UP000285232"/>
    </source>
</evidence>
<evidence type="ECO:0000259" key="1">
    <source>
        <dbReference type="PROSITE" id="PS51186"/>
    </source>
</evidence>
<protein>
    <submittedName>
        <fullName evidence="2">N-acetyltransferase</fullName>
    </submittedName>
</protein>
<dbReference type="GO" id="GO:0016747">
    <property type="term" value="F:acyltransferase activity, transferring groups other than amino-acyl groups"/>
    <property type="evidence" value="ECO:0007669"/>
    <property type="project" value="InterPro"/>
</dbReference>
<dbReference type="EMBL" id="RAHX01000001">
    <property type="protein sequence ID" value="RJY09417.1"/>
    <property type="molecule type" value="Genomic_DNA"/>
</dbReference>
<dbReference type="CDD" id="cd04301">
    <property type="entry name" value="NAT_SF"/>
    <property type="match status" value="1"/>
</dbReference>
<keyword evidence="3" id="KW-1185">Reference proteome</keyword>
<feature type="domain" description="N-acetyltransferase" evidence="1">
    <location>
        <begin position="3"/>
        <end position="148"/>
    </location>
</feature>
<sequence length="165" mass="17538">MSCSIRDEAACDADAIRGVVERAFAGHAHSDGTEPDIVERLRRDRSPSVSLVAEDAGNIVGHIAFSPVTIDDGAIGWFGLGPVSVDPYRQGEGIGSALCRHGLLRIREQGAMGCVVLGDPGFYARFGFACDPALTFPGVPPEYFQRLRFGGRAPRGEVTYAPAFG</sequence>